<dbReference type="AlphaFoldDB" id="A0A1R3GYB6"/>
<reference evidence="2" key="1">
    <citation type="submission" date="2013-09" db="EMBL/GenBank/DDBJ databases">
        <title>Corchorus olitorius genome sequencing.</title>
        <authorList>
            <person name="Alam M."/>
            <person name="Haque M.S."/>
            <person name="Islam M.S."/>
            <person name="Emdad E.M."/>
            <person name="Islam M.M."/>
            <person name="Ahmed B."/>
            <person name="Halim A."/>
            <person name="Hossen Q.M.M."/>
            <person name="Hossain M.Z."/>
            <person name="Ahmed R."/>
            <person name="Khan M.M."/>
            <person name="Islam R."/>
            <person name="Rashid M.M."/>
            <person name="Khan S.A."/>
            <person name="Rahman M.S."/>
            <person name="Alam M."/>
            <person name="Yahiya A.S."/>
            <person name="Khan M.S."/>
            <person name="Azam M.S."/>
            <person name="Haque T."/>
            <person name="Lashkar M.Z.H."/>
            <person name="Akhand A.I."/>
            <person name="Morshed G."/>
            <person name="Roy S."/>
            <person name="Uddin K.S."/>
            <person name="Rabeya T."/>
            <person name="Hossain A.S."/>
            <person name="Chowdhury A."/>
            <person name="Snigdha A.R."/>
            <person name="Mortoza M.S."/>
            <person name="Matin S.A."/>
            <person name="Hoque S.M.E."/>
            <person name="Islam M.K."/>
            <person name="Roy D.K."/>
            <person name="Haider R."/>
            <person name="Moosa M.M."/>
            <person name="Elias S.M."/>
            <person name="Hasan A.M."/>
            <person name="Jahan S."/>
            <person name="Shafiuddin M."/>
            <person name="Mahmood N."/>
            <person name="Shommy N.S."/>
        </authorList>
    </citation>
    <scope>NUCLEOTIDE SEQUENCE [LARGE SCALE GENOMIC DNA]</scope>
    <source>
        <strain evidence="2">cv. O-4</strain>
    </source>
</reference>
<organism evidence="1 2">
    <name type="scientific">Corchorus olitorius</name>
    <dbReference type="NCBI Taxonomy" id="93759"/>
    <lineage>
        <taxon>Eukaryota</taxon>
        <taxon>Viridiplantae</taxon>
        <taxon>Streptophyta</taxon>
        <taxon>Embryophyta</taxon>
        <taxon>Tracheophyta</taxon>
        <taxon>Spermatophyta</taxon>
        <taxon>Magnoliopsida</taxon>
        <taxon>eudicotyledons</taxon>
        <taxon>Gunneridae</taxon>
        <taxon>Pentapetalae</taxon>
        <taxon>rosids</taxon>
        <taxon>malvids</taxon>
        <taxon>Malvales</taxon>
        <taxon>Malvaceae</taxon>
        <taxon>Grewioideae</taxon>
        <taxon>Apeibeae</taxon>
        <taxon>Corchorus</taxon>
    </lineage>
</organism>
<protein>
    <submittedName>
        <fullName evidence="1">Uncharacterized protein</fullName>
    </submittedName>
</protein>
<keyword evidence="2" id="KW-1185">Reference proteome</keyword>
<comment type="caution">
    <text evidence="1">The sequence shown here is derived from an EMBL/GenBank/DDBJ whole genome shotgun (WGS) entry which is preliminary data.</text>
</comment>
<dbReference type="EMBL" id="AWUE01021211">
    <property type="protein sequence ID" value="OMO63016.1"/>
    <property type="molecule type" value="Genomic_DNA"/>
</dbReference>
<proteinExistence type="predicted"/>
<evidence type="ECO:0000313" key="1">
    <source>
        <dbReference type="EMBL" id="OMO63016.1"/>
    </source>
</evidence>
<evidence type="ECO:0000313" key="2">
    <source>
        <dbReference type="Proteomes" id="UP000187203"/>
    </source>
</evidence>
<sequence length="143" mass="16223">MNGEKGEFKARSSQDYSAIGLKDWRGNGEDERVNGWVLERKDLWVVVRPDLVIDGEGRGAAFGARGWFEEEVKKKKGLLIWELRVSGSGGLMFFWCSVTRGRGHRGDGSCFERIFGLATVNLRWRRSCSAAKACEREREESSF</sequence>
<accession>A0A1R3GYB6</accession>
<dbReference type="Proteomes" id="UP000187203">
    <property type="component" value="Unassembled WGS sequence"/>
</dbReference>
<gene>
    <name evidence="1" type="ORF">COLO4_32781</name>
</gene>
<name>A0A1R3GYB6_9ROSI</name>